<feature type="region of interest" description="Disordered" evidence="1">
    <location>
        <begin position="56"/>
        <end position="93"/>
    </location>
</feature>
<reference evidence="2 3" key="1">
    <citation type="journal article" date="2019" name="Commun. Biol.">
        <title>The bagworm genome reveals a unique fibroin gene that provides high tensile strength.</title>
        <authorList>
            <person name="Kono N."/>
            <person name="Nakamura H."/>
            <person name="Ohtoshi R."/>
            <person name="Tomita M."/>
            <person name="Numata K."/>
            <person name="Arakawa K."/>
        </authorList>
    </citation>
    <scope>NUCLEOTIDE SEQUENCE [LARGE SCALE GENOMIC DNA]</scope>
</reference>
<sequence length="161" mass="17384">MPFRRQARTADSRRANGRSRCCLTSPNCSSVSRCDACTATLLLDGSSLGFAADTQLRPSRQESSTTWPPNTTGVVAPSESSLTSRRRSNECGTPGCSVQIAKEHANPACVCADSSVVPGRSQLLRRGRGRDRRSTTHPRRSTTRQLSVTVSIEYALMTSPP</sequence>
<organism evidence="2 3">
    <name type="scientific">Eumeta variegata</name>
    <name type="common">Bagworm moth</name>
    <name type="synonym">Eumeta japonica</name>
    <dbReference type="NCBI Taxonomy" id="151549"/>
    <lineage>
        <taxon>Eukaryota</taxon>
        <taxon>Metazoa</taxon>
        <taxon>Ecdysozoa</taxon>
        <taxon>Arthropoda</taxon>
        <taxon>Hexapoda</taxon>
        <taxon>Insecta</taxon>
        <taxon>Pterygota</taxon>
        <taxon>Neoptera</taxon>
        <taxon>Endopterygota</taxon>
        <taxon>Lepidoptera</taxon>
        <taxon>Glossata</taxon>
        <taxon>Ditrysia</taxon>
        <taxon>Tineoidea</taxon>
        <taxon>Psychidae</taxon>
        <taxon>Oiketicinae</taxon>
        <taxon>Eumeta</taxon>
    </lineage>
</organism>
<name>A0A4C1WHJ1_EUMVA</name>
<comment type="caution">
    <text evidence="2">The sequence shown here is derived from an EMBL/GenBank/DDBJ whole genome shotgun (WGS) entry which is preliminary data.</text>
</comment>
<dbReference type="AlphaFoldDB" id="A0A4C1WHJ1"/>
<feature type="compositionally biased region" description="Polar residues" evidence="1">
    <location>
        <begin position="56"/>
        <end position="83"/>
    </location>
</feature>
<dbReference type="EMBL" id="BGZK01000563">
    <property type="protein sequence ID" value="GBP50330.1"/>
    <property type="molecule type" value="Genomic_DNA"/>
</dbReference>
<accession>A0A4C1WHJ1</accession>
<evidence type="ECO:0000313" key="2">
    <source>
        <dbReference type="EMBL" id="GBP50330.1"/>
    </source>
</evidence>
<protein>
    <submittedName>
        <fullName evidence="2">Uncharacterized protein</fullName>
    </submittedName>
</protein>
<gene>
    <name evidence="2" type="ORF">EVAR_102299_1</name>
</gene>
<keyword evidence="3" id="KW-1185">Reference proteome</keyword>
<evidence type="ECO:0000256" key="1">
    <source>
        <dbReference type="SAM" id="MobiDB-lite"/>
    </source>
</evidence>
<proteinExistence type="predicted"/>
<dbReference type="Proteomes" id="UP000299102">
    <property type="component" value="Unassembled WGS sequence"/>
</dbReference>
<evidence type="ECO:0000313" key="3">
    <source>
        <dbReference type="Proteomes" id="UP000299102"/>
    </source>
</evidence>
<feature type="compositionally biased region" description="Basic residues" evidence="1">
    <location>
        <begin position="123"/>
        <end position="142"/>
    </location>
</feature>
<feature type="region of interest" description="Disordered" evidence="1">
    <location>
        <begin position="122"/>
        <end position="145"/>
    </location>
</feature>